<dbReference type="GO" id="GO:0042148">
    <property type="term" value="P:DNA strand invasion"/>
    <property type="evidence" value="ECO:0007669"/>
    <property type="project" value="TreeGrafter"/>
</dbReference>
<dbReference type="EMBL" id="LT554468">
    <property type="protein sequence ID" value="SAM05585.1"/>
    <property type="molecule type" value="Genomic_DNA"/>
</dbReference>
<dbReference type="InterPro" id="IPR027417">
    <property type="entry name" value="P-loop_NTPase"/>
</dbReference>
<dbReference type="Gene3D" id="1.10.150.20">
    <property type="entry name" value="5' to 3' exonuclease, C-terminal subdomain"/>
    <property type="match status" value="1"/>
</dbReference>
<dbReference type="GO" id="GO:0003690">
    <property type="term" value="F:double-stranded DNA binding"/>
    <property type="evidence" value="ECO:0007669"/>
    <property type="project" value="TreeGrafter"/>
</dbReference>
<dbReference type="InterPro" id="IPR010995">
    <property type="entry name" value="DNA_repair_Rad51/TF_NusA_a-hlx"/>
</dbReference>
<dbReference type="InParanoid" id="A0A168QUL4"/>
<evidence type="ECO:0000313" key="13">
    <source>
        <dbReference type="EMBL" id="SAM05585.1"/>
    </source>
</evidence>
<evidence type="ECO:0000256" key="6">
    <source>
        <dbReference type="ARBA" id="ARBA00023242"/>
    </source>
</evidence>
<evidence type="ECO:0000256" key="2">
    <source>
        <dbReference type="ARBA" id="ARBA00008897"/>
    </source>
</evidence>
<dbReference type="Pfam" id="PF08423">
    <property type="entry name" value="Rad51"/>
    <property type="match status" value="1"/>
</dbReference>
<name>A0A168QUL4_ABSGL</name>
<dbReference type="CDD" id="cd19514">
    <property type="entry name" value="DMC1"/>
    <property type="match status" value="1"/>
</dbReference>
<dbReference type="InterPro" id="IPR011940">
    <property type="entry name" value="Dmc1"/>
</dbReference>
<dbReference type="InterPro" id="IPR016467">
    <property type="entry name" value="DNA_recomb/repair_RecA-like"/>
</dbReference>
<keyword evidence="4 9" id="KW-0067">ATP-binding</keyword>
<dbReference type="OrthoDB" id="10251254at2759"/>
<dbReference type="OMA" id="ANPMKPV"/>
<dbReference type="GO" id="GO:0070192">
    <property type="term" value="P:chromosome organization involved in meiotic cell cycle"/>
    <property type="evidence" value="ECO:0007669"/>
    <property type="project" value="TreeGrafter"/>
</dbReference>
<dbReference type="InterPro" id="IPR003593">
    <property type="entry name" value="AAA+_ATPase"/>
</dbReference>
<dbReference type="GO" id="GO:0000730">
    <property type="term" value="P:DNA recombinase assembly"/>
    <property type="evidence" value="ECO:0007669"/>
    <property type="project" value="TreeGrafter"/>
</dbReference>
<feature type="domain" description="RecA family profile 2" evidence="12">
    <location>
        <begin position="293"/>
        <end position="356"/>
    </location>
</feature>
<dbReference type="SUPFAM" id="SSF47794">
    <property type="entry name" value="Rad51 N-terminal domain-like"/>
    <property type="match status" value="1"/>
</dbReference>
<dbReference type="InterPro" id="IPR013632">
    <property type="entry name" value="Rad51_C"/>
</dbReference>
<evidence type="ECO:0000259" key="12">
    <source>
        <dbReference type="PROSITE" id="PS50163"/>
    </source>
</evidence>
<evidence type="ECO:0000256" key="1">
    <source>
        <dbReference type="ARBA" id="ARBA00004123"/>
    </source>
</evidence>
<accession>A0A168QUL4</accession>
<dbReference type="SMART" id="SM00382">
    <property type="entry name" value="AAA"/>
    <property type="match status" value="1"/>
</dbReference>
<keyword evidence="7" id="KW-0469">Meiosis</keyword>
<dbReference type="PIRSF" id="PIRSF005856">
    <property type="entry name" value="Rad51"/>
    <property type="match status" value="1"/>
</dbReference>
<dbReference type="PANTHER" id="PTHR22942:SF30">
    <property type="entry name" value="MEIOTIC RECOMBINATION PROTEIN DMC1_LIM15 HOMOLOG"/>
    <property type="match status" value="1"/>
</dbReference>
<evidence type="ECO:0000256" key="4">
    <source>
        <dbReference type="ARBA" id="ARBA00022840"/>
    </source>
</evidence>
<dbReference type="GO" id="GO:0140664">
    <property type="term" value="F:ATP-dependent DNA damage sensor activity"/>
    <property type="evidence" value="ECO:0007669"/>
    <property type="project" value="InterPro"/>
</dbReference>
<dbReference type="NCBIfam" id="TIGR02238">
    <property type="entry name" value="recomb_DMC1"/>
    <property type="match status" value="1"/>
</dbReference>
<dbReference type="InterPro" id="IPR020588">
    <property type="entry name" value="RecA_ATP-bd"/>
</dbReference>
<feature type="domain" description="RecA family profile 1" evidence="11">
    <location>
        <begin position="113"/>
        <end position="286"/>
    </location>
</feature>
<keyword evidence="3 9" id="KW-0547">Nucleotide-binding</keyword>
<dbReference type="InterPro" id="IPR020587">
    <property type="entry name" value="RecA_monomer-monomer_interface"/>
</dbReference>
<evidence type="ECO:0000256" key="3">
    <source>
        <dbReference type="ARBA" id="ARBA00022741"/>
    </source>
</evidence>
<reference evidence="13" key="1">
    <citation type="submission" date="2016-04" db="EMBL/GenBank/DDBJ databases">
        <authorList>
            <person name="Evans L.H."/>
            <person name="Alamgir A."/>
            <person name="Owens N."/>
            <person name="Weber N.D."/>
            <person name="Virtaneva K."/>
            <person name="Barbian K."/>
            <person name="Babar A."/>
            <person name="Rosenke K."/>
        </authorList>
    </citation>
    <scope>NUCLEOTIDE SEQUENCE [LARGE SCALE GENOMIC DNA]</scope>
    <source>
        <strain evidence="13">CBS 101.48</strain>
    </source>
</reference>
<dbReference type="Proteomes" id="UP000078561">
    <property type="component" value="Unassembled WGS sequence"/>
</dbReference>
<keyword evidence="5" id="KW-0238">DNA-binding</keyword>
<keyword evidence="14" id="KW-1185">Reference proteome</keyword>
<comment type="similarity">
    <text evidence="2">Belongs to the RecA family. DMC1 subfamily.</text>
</comment>
<dbReference type="STRING" id="4829.A0A168QUL4"/>
<dbReference type="SUPFAM" id="SSF52540">
    <property type="entry name" value="P-loop containing nucleoside triphosphate hydrolases"/>
    <property type="match status" value="1"/>
</dbReference>
<dbReference type="FunFam" id="1.10.150.20:FF:000032">
    <property type="entry name" value="meiotic recombination protein DMC1/LIM15 homolog"/>
    <property type="match status" value="1"/>
</dbReference>
<dbReference type="PANTHER" id="PTHR22942">
    <property type="entry name" value="RECA/RAD51/RADA DNA STRAND-PAIRING FAMILY MEMBER"/>
    <property type="match status" value="1"/>
</dbReference>
<gene>
    <name evidence="13" type="primary">ABSGL_11460.1 scaffold 12295</name>
</gene>
<dbReference type="GO" id="GO:0000150">
    <property type="term" value="F:DNA strand exchange activity"/>
    <property type="evidence" value="ECO:0007669"/>
    <property type="project" value="InterPro"/>
</dbReference>
<dbReference type="PROSITE" id="PS50163">
    <property type="entry name" value="RECA_3"/>
    <property type="match status" value="1"/>
</dbReference>
<evidence type="ECO:0000313" key="14">
    <source>
        <dbReference type="Proteomes" id="UP000078561"/>
    </source>
</evidence>
<keyword evidence="8" id="KW-0131">Cell cycle</keyword>
<comment type="subcellular location">
    <subcellularLocation>
        <location evidence="1">Nucleus</location>
    </subcellularLocation>
</comment>
<dbReference type="PROSITE" id="PS50162">
    <property type="entry name" value="RECA_2"/>
    <property type="match status" value="1"/>
</dbReference>
<evidence type="ECO:0000256" key="5">
    <source>
        <dbReference type="ARBA" id="ARBA00023125"/>
    </source>
</evidence>
<feature type="region of interest" description="Disordered" evidence="10">
    <location>
        <begin position="1"/>
        <end position="31"/>
    </location>
</feature>
<evidence type="ECO:0000256" key="7">
    <source>
        <dbReference type="ARBA" id="ARBA00023254"/>
    </source>
</evidence>
<evidence type="ECO:0000259" key="11">
    <source>
        <dbReference type="PROSITE" id="PS50162"/>
    </source>
</evidence>
<dbReference type="FunFam" id="3.40.50.300:FF:000239">
    <property type="entry name" value="Meiotic recombination protein DMC1"/>
    <property type="match status" value="1"/>
</dbReference>
<dbReference type="Gene3D" id="3.40.50.300">
    <property type="entry name" value="P-loop containing nucleotide triphosphate hydrolases"/>
    <property type="match status" value="1"/>
</dbReference>
<dbReference type="GO" id="GO:0005524">
    <property type="term" value="F:ATP binding"/>
    <property type="evidence" value="ECO:0007669"/>
    <property type="project" value="UniProtKB-KW"/>
</dbReference>
<dbReference type="AlphaFoldDB" id="A0A168QUL4"/>
<keyword evidence="6" id="KW-0539">Nucleus</keyword>
<dbReference type="NCBIfam" id="NF003301">
    <property type="entry name" value="PRK04301.1"/>
    <property type="match status" value="1"/>
</dbReference>
<dbReference type="GO" id="GO:0006312">
    <property type="term" value="P:mitotic recombination"/>
    <property type="evidence" value="ECO:0007669"/>
    <property type="project" value="TreeGrafter"/>
</dbReference>
<dbReference type="FunCoup" id="A0A168QUL4">
    <property type="interactions" value="233"/>
</dbReference>
<dbReference type="GO" id="GO:0000709">
    <property type="term" value="P:meiotic joint molecule formation"/>
    <property type="evidence" value="ECO:0007669"/>
    <property type="project" value="UniProtKB-ARBA"/>
</dbReference>
<proteinExistence type="inferred from homology"/>
<dbReference type="GO" id="GO:0003697">
    <property type="term" value="F:single-stranded DNA binding"/>
    <property type="evidence" value="ECO:0007669"/>
    <property type="project" value="TreeGrafter"/>
</dbReference>
<organism evidence="13">
    <name type="scientific">Absidia glauca</name>
    <name type="common">Pin mould</name>
    <dbReference type="NCBI Taxonomy" id="4829"/>
    <lineage>
        <taxon>Eukaryota</taxon>
        <taxon>Fungi</taxon>
        <taxon>Fungi incertae sedis</taxon>
        <taxon>Mucoromycota</taxon>
        <taxon>Mucoromycotina</taxon>
        <taxon>Mucoromycetes</taxon>
        <taxon>Mucorales</taxon>
        <taxon>Cunninghamellaceae</taxon>
        <taxon>Absidia</taxon>
    </lineage>
</organism>
<dbReference type="GO" id="GO:0000794">
    <property type="term" value="C:condensed nuclear chromosome"/>
    <property type="evidence" value="ECO:0007669"/>
    <property type="project" value="TreeGrafter"/>
</dbReference>
<evidence type="ECO:0000256" key="8">
    <source>
        <dbReference type="ARBA" id="ARBA00023306"/>
    </source>
</evidence>
<evidence type="ECO:0000256" key="9">
    <source>
        <dbReference type="RuleBase" id="RU003422"/>
    </source>
</evidence>
<protein>
    <submittedName>
        <fullName evidence="13">Uncharacterized protein</fullName>
    </submittedName>
</protein>
<sequence length="356" mass="38928">MAPKRAASVTVPEDQVVLQEQRDDSSTDDQAPDQLFYTEVEELQAHGITMVDINKLKGAGICTISGIQMTTKKSLLKVKGLSEAKVDKIKDAATKLQTCGFLTGVEVSQKREQVMKISTGSQQFDNLLDGGIQTMSITEAFGEYRTGKTQLAHTLCVQVQLPPHSGGASGKAAFIDTEGTFRPDRIRAIAERFGIDGEACLDNIIVARAWNSDHQMELMTEIAARFVQEKGVYRLLVVDSIISLFRCDYTGRGELAERQQKLNQMLSRLTKISEEYNVAIYLTNQVSSDPGGGMTFVSDPKKPVGGHILAHASATRIYLRKGRGEERVAKIYDSPDMPENEASYAISAGGIVDASM</sequence>
<evidence type="ECO:0000256" key="10">
    <source>
        <dbReference type="SAM" id="MobiDB-lite"/>
    </source>
</evidence>